<keyword evidence="3" id="KW-1185">Reference proteome</keyword>
<dbReference type="Proteomes" id="UP000305539">
    <property type="component" value="Unassembled WGS sequence"/>
</dbReference>
<dbReference type="AlphaFoldDB" id="A0A4U1I1A5"/>
<feature type="compositionally biased region" description="Low complexity" evidence="1">
    <location>
        <begin position="1166"/>
        <end position="1177"/>
    </location>
</feature>
<gene>
    <name evidence="2" type="ORF">FAZ69_20120</name>
</gene>
<feature type="region of interest" description="Disordered" evidence="1">
    <location>
        <begin position="1155"/>
        <end position="1177"/>
    </location>
</feature>
<reference evidence="2 3" key="1">
    <citation type="submission" date="2019-04" db="EMBL/GenBank/DDBJ databases">
        <title>Trinickia sp. 7GSK02, isolated from subtropical forest soil.</title>
        <authorList>
            <person name="Gao Z.-H."/>
            <person name="Qiu L.-H."/>
        </authorList>
    </citation>
    <scope>NUCLEOTIDE SEQUENCE [LARGE SCALE GENOMIC DNA]</scope>
    <source>
        <strain evidence="2 3">7GSK02</strain>
    </source>
</reference>
<sequence length="1177" mass="126387">MSTKTTTLITAPTPGPQAHSAADANSAPAAQTHAPAPATQAAPVRQTGVLSGLRSRAAKVGHAIAHPKQATIPLDVTAMSAFRIARRGRTTLPHHVDGDGDVSVPAPTLSGPPDAGTPESLAYTSTAKVMRKPQREMQKAIGGFNKVDAKVALPEDGGATDSLQKLAEKRFPGQDEDAIRVLVVRTAWCTQTGDWQRLPKEVRTAQRELLLDALAEVSSGDPSRAQNVLERMQKGLDFAAGPAPAGALANDETSPAWRAAQHLALTANGYDCARRLAGGSWPQDDSDIHYAPRVWLQAANELVKETGCSADPASVQLMELSLSHTAGISPTLQASHASSITHAASKLLKGGELNDGDKGALLAGRQGFLTDGPGTPFAATKNRMARFLNHTIPRATSDSPTLNAENGEDEVPVASQRKAAAALVRPFGYQKSAVTGMLDGVEGAGLGTWEKDEKKLNEAVRGVFDALGQLPAPASNGPAQRSKLQSNSRAIHQLVHQAELEVLANRSRQPAPAGSKGHPIEYGKKLDDATLDEIARNVASKIDDHIAQQNTQLAAQQPGQTGAAPARSSKFKLFASRETRVQNLMTGFRDKVSVADPNDARALEAARKLVRKHLTNGSDVIDTAKIEVLRKRCENELPNMTDDSVRKKATKNIDAIDRIMLGKKITPRGTTTADFREAGERIIDAIEGSGKATITDGGQLGVSTRGITATAASFPLIAPRLNLQASHGRQSVFEFNRSTPAYKISFGTQQRTRLDAGVGVQLGHNLGIARVGGNIEGGYEWDDTQQCTVDLSIARRLKDDDDAYNETEGRRQLKEVNTYLFDNAGKGKSEKTLWNELGAKFYDRDDFSVAWNNQVGELRRVQATADFRAGAKVGAGKYTARINGIAGGAYQYVPRATLDVVDASGQTKIESHRFGSGHRAGVQIGVTATVSDSLKKHGEVHKTDIATVSMLTPSLFGIQAQLHDSFHQAKVTLVRERGKINLRASNADTEIANFSQYKQALRTDPAWMLAFGLKDKPMPTTQAGYDEALKKGSDKIEEYLSGLSENQTQNLKFVLRRRIREAAAQKADALDDRITALEARNHADDAGDIQNLVKQRDALLKRSDSWLPTELLTIQTNDQQISTGLRMGIQVAVQKGARGEREVAALKVKPKQADKLDKVWPMQSDQAGSAQAGQAGA</sequence>
<dbReference type="EMBL" id="SWJE01000010">
    <property type="protein sequence ID" value="TKC86931.1"/>
    <property type="molecule type" value="Genomic_DNA"/>
</dbReference>
<organism evidence="2 3">
    <name type="scientific">Trinickia terrae</name>
    <dbReference type="NCBI Taxonomy" id="2571161"/>
    <lineage>
        <taxon>Bacteria</taxon>
        <taxon>Pseudomonadati</taxon>
        <taxon>Pseudomonadota</taxon>
        <taxon>Betaproteobacteria</taxon>
        <taxon>Burkholderiales</taxon>
        <taxon>Burkholderiaceae</taxon>
        <taxon>Trinickia</taxon>
    </lineage>
</organism>
<accession>A0A4U1I1A5</accession>
<feature type="region of interest" description="Disordered" evidence="1">
    <location>
        <begin position="1"/>
        <end position="43"/>
    </location>
</feature>
<name>A0A4U1I1A5_9BURK</name>
<evidence type="ECO:0008006" key="4">
    <source>
        <dbReference type="Google" id="ProtNLM"/>
    </source>
</evidence>
<proteinExistence type="predicted"/>
<dbReference type="RefSeq" id="WP_136896824.1">
    <property type="nucleotide sequence ID" value="NZ_SWJE01000010.1"/>
</dbReference>
<evidence type="ECO:0000256" key="1">
    <source>
        <dbReference type="SAM" id="MobiDB-lite"/>
    </source>
</evidence>
<protein>
    <recommendedName>
        <fullName evidence="4">Awr type III effector family protein</fullName>
    </recommendedName>
</protein>
<comment type="caution">
    <text evidence="2">The sequence shown here is derived from an EMBL/GenBank/DDBJ whole genome shotgun (WGS) entry which is preliminary data.</text>
</comment>
<evidence type="ECO:0000313" key="3">
    <source>
        <dbReference type="Proteomes" id="UP000305539"/>
    </source>
</evidence>
<evidence type="ECO:0000313" key="2">
    <source>
        <dbReference type="EMBL" id="TKC86931.1"/>
    </source>
</evidence>
<dbReference type="OrthoDB" id="8922929at2"/>